<organism evidence="2">
    <name type="scientific">viral metagenome</name>
    <dbReference type="NCBI Taxonomy" id="1070528"/>
    <lineage>
        <taxon>unclassified sequences</taxon>
        <taxon>metagenomes</taxon>
        <taxon>organismal metagenomes</taxon>
    </lineage>
</organism>
<feature type="compositionally biased region" description="Basic and acidic residues" evidence="1">
    <location>
        <begin position="539"/>
        <end position="555"/>
    </location>
</feature>
<dbReference type="Gene3D" id="3.30.40.220">
    <property type="match status" value="1"/>
</dbReference>
<evidence type="ECO:0000313" key="2">
    <source>
        <dbReference type="EMBL" id="QHT10729.1"/>
    </source>
</evidence>
<evidence type="ECO:0000256" key="1">
    <source>
        <dbReference type="SAM" id="MobiDB-lite"/>
    </source>
</evidence>
<protein>
    <submittedName>
        <fullName evidence="2">Uncharacterized protein</fullName>
    </submittedName>
</protein>
<feature type="region of interest" description="Disordered" evidence="1">
    <location>
        <begin position="533"/>
        <end position="555"/>
    </location>
</feature>
<reference evidence="2" key="1">
    <citation type="journal article" date="2020" name="Nature">
        <title>Giant virus diversity and host interactions through global metagenomics.</title>
        <authorList>
            <person name="Schulz F."/>
            <person name="Roux S."/>
            <person name="Paez-Espino D."/>
            <person name="Jungbluth S."/>
            <person name="Walsh D.A."/>
            <person name="Denef V.J."/>
            <person name="McMahon K.D."/>
            <person name="Konstantinidis K.T."/>
            <person name="Eloe-Fadrosh E.A."/>
            <person name="Kyrpides N.C."/>
            <person name="Woyke T."/>
        </authorList>
    </citation>
    <scope>NUCLEOTIDE SEQUENCE</scope>
    <source>
        <strain evidence="2">GVMAG-M-3300023174-107</strain>
    </source>
</reference>
<name>A0A6C0D494_9ZZZZ</name>
<dbReference type="EMBL" id="MN739525">
    <property type="protein sequence ID" value="QHT10729.1"/>
    <property type="molecule type" value="Genomic_DNA"/>
</dbReference>
<dbReference type="AlphaFoldDB" id="A0A6C0D494"/>
<proteinExistence type="predicted"/>
<sequence>MSCPAKDRNYASCRFSPQDTYCKHHTYLNDYTDEMFKKTSVCSSCKLWKFTGSYATCEECRERAEKVRKEIKDTIVLCAKDGCKFKKSENKYCGKHQTILFVEDTESLGMKTCKNYIRGCRSQLSHSYKFTRCEECLKQEREKDHKRRGTISTIEVKLKEKACSTCCKVFSMESFQGLHGETKTCLCCREANKRADEKRDVEHVRELARKNEKKPERRAAKFAWKEANYEKVAMYWIDARKRLIENDLEGYLKKNAETMKKWRDANPEKVQEINITKINNIDSQYSVYKTSAISKQLDFELTKGDFVEMVESPCYYCGIIQEKGFNGVDRLDSDSDKGYIMSNCVSCCQFCNMMKGCLGPTIFINRVEHISTHLKLFQGNLHSEDFKDIANVNYSDYTLRANRKELEFDLSKSFFNEKIKEPCYLCGKQISTTHKNGLDRFDSDIGYIENNVNSCCGNCNMMKRDYKYDNFVNKCKLICEKNVKPAPIKIKAKIIFKIKVNETQINSEPNLVVEVKSEKIVKEKDQQEKTQIVRGNKLSQDEKREKERLKKQKQREVLREKYGDEEFRKMRAEEIARTRQKKKLIEE</sequence>
<accession>A0A6C0D494</accession>